<dbReference type="RefSeq" id="WP_006964876.1">
    <property type="nucleotide sequence ID" value="NZ_APJX01000002.1"/>
</dbReference>
<evidence type="ECO:0000256" key="1">
    <source>
        <dbReference type="ARBA" id="ARBA00008791"/>
    </source>
</evidence>
<dbReference type="InterPro" id="IPR014729">
    <property type="entry name" value="Rossmann-like_a/b/a_fold"/>
</dbReference>
<keyword evidence="4" id="KW-1185">Reference proteome</keyword>
<organism evidence="3 4">
    <name type="scientific">Desulfotignum phosphitoxidans DSM 13687</name>
    <dbReference type="NCBI Taxonomy" id="1286635"/>
    <lineage>
        <taxon>Bacteria</taxon>
        <taxon>Pseudomonadati</taxon>
        <taxon>Thermodesulfobacteriota</taxon>
        <taxon>Desulfobacteria</taxon>
        <taxon>Desulfobacterales</taxon>
        <taxon>Desulfobacteraceae</taxon>
        <taxon>Desulfotignum</taxon>
    </lineage>
</organism>
<dbReference type="Pfam" id="PF00582">
    <property type="entry name" value="Usp"/>
    <property type="match status" value="1"/>
</dbReference>
<evidence type="ECO:0000313" key="4">
    <source>
        <dbReference type="Proteomes" id="UP000014216"/>
    </source>
</evidence>
<proteinExistence type="inferred from homology"/>
<evidence type="ECO:0000259" key="2">
    <source>
        <dbReference type="Pfam" id="PF00582"/>
    </source>
</evidence>
<dbReference type="InterPro" id="IPR006016">
    <property type="entry name" value="UspA"/>
</dbReference>
<name>S0FZQ4_9BACT</name>
<dbReference type="Proteomes" id="UP000014216">
    <property type="component" value="Unassembled WGS sequence"/>
</dbReference>
<comment type="similarity">
    <text evidence="1">Belongs to the universal stress protein A family.</text>
</comment>
<dbReference type="Gene3D" id="3.40.50.620">
    <property type="entry name" value="HUPs"/>
    <property type="match status" value="1"/>
</dbReference>
<dbReference type="OrthoDB" id="5419113at2"/>
<protein>
    <submittedName>
        <fullName evidence="3">Universal stress protein UspA</fullName>
    </submittedName>
</protein>
<dbReference type="EMBL" id="APJX01000002">
    <property type="protein sequence ID" value="EMS80613.1"/>
    <property type="molecule type" value="Genomic_DNA"/>
</dbReference>
<dbReference type="InterPro" id="IPR006015">
    <property type="entry name" value="Universal_stress_UspA"/>
</dbReference>
<dbReference type="PANTHER" id="PTHR46268:SF6">
    <property type="entry name" value="UNIVERSAL STRESS PROTEIN UP12"/>
    <property type="match status" value="1"/>
</dbReference>
<gene>
    <name evidence="3" type="primary">uspA1</name>
    <name evidence="3" type="ORF">Dpo_2c03080</name>
</gene>
<dbReference type="CDD" id="cd00293">
    <property type="entry name" value="USP-like"/>
    <property type="match status" value="1"/>
</dbReference>
<dbReference type="PRINTS" id="PR01438">
    <property type="entry name" value="UNVRSLSTRESS"/>
</dbReference>
<dbReference type="SUPFAM" id="SSF52402">
    <property type="entry name" value="Adenine nucleotide alpha hydrolases-like"/>
    <property type="match status" value="1"/>
</dbReference>
<reference evidence="3 4" key="1">
    <citation type="journal article" date="2013" name="Genome Announc.">
        <title>Draft Genome Sequence of Desulfotignum phosphitoxidans DSM 13687 Strain FiPS-3.</title>
        <authorList>
            <person name="Poehlein A."/>
            <person name="Daniel R."/>
            <person name="Simeonova D.D."/>
        </authorList>
    </citation>
    <scope>NUCLEOTIDE SEQUENCE [LARGE SCALE GENOMIC DNA]</scope>
    <source>
        <strain evidence="3 4">DSM 13687</strain>
    </source>
</reference>
<accession>S0FZQ4</accession>
<sequence length="130" mass="14022">MKILVGYKGVNVGKDLIEIAARHARAFDGQVIVVTSMKGGGNTDPMEVKAAEDNLEGIKPFFKEKNIPCDTHLLVRGMEPGEDIVAFAEQNKVDEIIIGVRSRSKVGKLLFGSTSQVVILQASCPVVTVK</sequence>
<evidence type="ECO:0000313" key="3">
    <source>
        <dbReference type="EMBL" id="EMS80613.1"/>
    </source>
</evidence>
<dbReference type="AlphaFoldDB" id="S0FZQ4"/>
<dbReference type="PANTHER" id="PTHR46268">
    <property type="entry name" value="STRESS RESPONSE PROTEIN NHAX"/>
    <property type="match status" value="1"/>
</dbReference>
<comment type="caution">
    <text evidence="3">The sequence shown here is derived from an EMBL/GenBank/DDBJ whole genome shotgun (WGS) entry which is preliminary data.</text>
</comment>
<feature type="domain" description="UspA" evidence="2">
    <location>
        <begin position="2"/>
        <end position="130"/>
    </location>
</feature>